<accession>A0ABT4TGY0</accession>
<proteinExistence type="predicted"/>
<dbReference type="EMBL" id="JAQFWP010000006">
    <property type="protein sequence ID" value="MDA2803910.1"/>
    <property type="molecule type" value="Genomic_DNA"/>
</dbReference>
<dbReference type="RefSeq" id="WP_270676397.1">
    <property type="nucleotide sequence ID" value="NZ_JAQFWP010000006.1"/>
</dbReference>
<keyword evidence="4" id="KW-1185">Reference proteome</keyword>
<keyword evidence="2" id="KW-1133">Transmembrane helix</keyword>
<sequence length="259" mass="25900">MRVDAGGGLHEGDPRQLGGYRLRARLSSSPEGTVYAAVDSRGDPVEVVLLSEGAAGDGQARERFRAAVAGGRKGDGPRVLSSSTRASAAAWAAVAPGGGGAGALLETVSGGAGRVRSGAAPSLQPHWSARTAPASGRWFWPLPGGGGQAAAPRANRAVVVGMVLLLLLAVLLAVLLYFWLSLLSQQAGAQAEPSPSPSSSPSGSPSPSPSPSPSESGEGDGPSEGPTSSPSEDPSSDVPEAPLDDDDLSTLPQDPQTLT</sequence>
<feature type="compositionally biased region" description="Pro residues" evidence="1">
    <location>
        <begin position="194"/>
        <end position="212"/>
    </location>
</feature>
<keyword evidence="2" id="KW-0812">Transmembrane</keyword>
<evidence type="ECO:0008006" key="5">
    <source>
        <dbReference type="Google" id="ProtNLM"/>
    </source>
</evidence>
<feature type="transmembrane region" description="Helical" evidence="2">
    <location>
        <begin position="157"/>
        <end position="180"/>
    </location>
</feature>
<feature type="compositionally biased region" description="Low complexity" evidence="1">
    <location>
        <begin position="223"/>
        <end position="237"/>
    </location>
</feature>
<comment type="caution">
    <text evidence="3">The sequence shown here is derived from an EMBL/GenBank/DDBJ whole genome shotgun (WGS) entry which is preliminary data.</text>
</comment>
<feature type="compositionally biased region" description="Polar residues" evidence="1">
    <location>
        <begin position="250"/>
        <end position="259"/>
    </location>
</feature>
<name>A0ABT4TGY0_9ACTN</name>
<dbReference type="Proteomes" id="UP001165685">
    <property type="component" value="Unassembled WGS sequence"/>
</dbReference>
<evidence type="ECO:0000313" key="4">
    <source>
        <dbReference type="Proteomes" id="UP001165685"/>
    </source>
</evidence>
<evidence type="ECO:0000256" key="2">
    <source>
        <dbReference type="SAM" id="Phobius"/>
    </source>
</evidence>
<evidence type="ECO:0000256" key="1">
    <source>
        <dbReference type="SAM" id="MobiDB-lite"/>
    </source>
</evidence>
<keyword evidence="2" id="KW-0472">Membrane</keyword>
<feature type="region of interest" description="Disordered" evidence="1">
    <location>
        <begin position="189"/>
        <end position="259"/>
    </location>
</feature>
<protein>
    <recommendedName>
        <fullName evidence="5">Serine/threonine protein kinase</fullName>
    </recommendedName>
</protein>
<organism evidence="3 4">
    <name type="scientific">Nocardiopsis suaedae</name>
    <dbReference type="NCBI Taxonomy" id="3018444"/>
    <lineage>
        <taxon>Bacteria</taxon>
        <taxon>Bacillati</taxon>
        <taxon>Actinomycetota</taxon>
        <taxon>Actinomycetes</taxon>
        <taxon>Streptosporangiales</taxon>
        <taxon>Nocardiopsidaceae</taxon>
        <taxon>Nocardiopsis</taxon>
    </lineage>
</organism>
<reference evidence="3" key="1">
    <citation type="submission" date="2023-01" db="EMBL/GenBank/DDBJ databases">
        <title>Draft genome sequence of Nocardiopsis sp. LSu2-4 isolated from halophytes.</title>
        <authorList>
            <person name="Duangmal K."/>
            <person name="Chantavorakit T."/>
        </authorList>
    </citation>
    <scope>NUCLEOTIDE SEQUENCE</scope>
    <source>
        <strain evidence="3">LSu2-4</strain>
    </source>
</reference>
<evidence type="ECO:0000313" key="3">
    <source>
        <dbReference type="EMBL" id="MDA2803910.1"/>
    </source>
</evidence>
<gene>
    <name evidence="3" type="ORF">O4U47_05260</name>
</gene>